<name>A0A401GLL1_9APHY</name>
<dbReference type="EMBL" id="BFAD01000005">
    <property type="protein sequence ID" value="GBE83065.1"/>
    <property type="molecule type" value="Genomic_DNA"/>
</dbReference>
<reference evidence="1 2" key="1">
    <citation type="journal article" date="2018" name="Sci. Rep.">
        <title>Genome sequence of the cauliflower mushroom Sparassis crispa (Hanabiratake) and its association with beneficial usage.</title>
        <authorList>
            <person name="Kiyama R."/>
            <person name="Furutani Y."/>
            <person name="Kawaguchi K."/>
            <person name="Nakanishi T."/>
        </authorList>
    </citation>
    <scope>NUCLEOTIDE SEQUENCE [LARGE SCALE GENOMIC DNA]</scope>
</reference>
<keyword evidence="2" id="KW-1185">Reference proteome</keyword>
<dbReference type="PANTHER" id="PTHR35020:SF2">
    <property type="entry name" value="N-ACETYLGLUCOSAMINE-INDUCED PROTEIN 1"/>
    <property type="match status" value="1"/>
</dbReference>
<dbReference type="PANTHER" id="PTHR35020">
    <property type="entry name" value="N-ACETYLGLUCOSAMINE-INDUCED PROTEIN 1"/>
    <property type="match status" value="1"/>
</dbReference>
<organism evidence="1 2">
    <name type="scientific">Sparassis crispa</name>
    <dbReference type="NCBI Taxonomy" id="139825"/>
    <lineage>
        <taxon>Eukaryota</taxon>
        <taxon>Fungi</taxon>
        <taxon>Dikarya</taxon>
        <taxon>Basidiomycota</taxon>
        <taxon>Agaricomycotina</taxon>
        <taxon>Agaricomycetes</taxon>
        <taxon>Polyporales</taxon>
        <taxon>Sparassidaceae</taxon>
        <taxon>Sparassis</taxon>
    </lineage>
</organism>
<dbReference type="GO" id="GO:0006044">
    <property type="term" value="P:N-acetylglucosamine metabolic process"/>
    <property type="evidence" value="ECO:0007669"/>
    <property type="project" value="TreeGrafter"/>
</dbReference>
<evidence type="ECO:0000313" key="2">
    <source>
        <dbReference type="Proteomes" id="UP000287166"/>
    </source>
</evidence>
<dbReference type="GO" id="GO:0005737">
    <property type="term" value="C:cytoplasm"/>
    <property type="evidence" value="ECO:0007669"/>
    <property type="project" value="TreeGrafter"/>
</dbReference>
<gene>
    <name evidence="1" type="ORF">SCP_0501110</name>
</gene>
<dbReference type="OrthoDB" id="498286at2759"/>
<dbReference type="Proteomes" id="UP000287166">
    <property type="component" value="Unassembled WGS sequence"/>
</dbReference>
<proteinExistence type="predicted"/>
<comment type="caution">
    <text evidence="1">The sequence shown here is derived from an EMBL/GenBank/DDBJ whole genome shotgun (WGS) entry which is preliminary data.</text>
</comment>
<evidence type="ECO:0000313" key="1">
    <source>
        <dbReference type="EMBL" id="GBE83065.1"/>
    </source>
</evidence>
<dbReference type="AlphaFoldDB" id="A0A401GLL1"/>
<sequence>MVLTPGDIPLGTGPPTREELLIYYPAKFTWKQLKTFVNSGDLRLLQRDKKLHLRFSEYMKGIQAQYGSTVNYLLTKRLRWGEPDRQSRLCSLLDEDHSVLDGLDSDCNETSTELPPISADAPHHFTADTPPELISIIMNDWPYSVPPEVEHILIWTRLPLLRPSIPPSIASHLLEYGLWGFTGNTEPPPSPSTLPECLPALADWNFTPDNIVHPPPRTEKEEALLRETIDEISEFVRRKWKEAEWETAWFVNPSRWQSVPGLAHIHVLAKHKPSEEINSSDKISRKYI</sequence>
<protein>
    <submittedName>
        <fullName evidence="1">Uncharacterized protein</fullName>
    </submittedName>
</protein>
<dbReference type="RefSeq" id="XP_027613978.1">
    <property type="nucleotide sequence ID" value="XM_027758177.1"/>
</dbReference>
<dbReference type="InParanoid" id="A0A401GLL1"/>
<dbReference type="InterPro" id="IPR022036">
    <property type="entry name" value="DUF3605"/>
</dbReference>
<dbReference type="Pfam" id="PF12239">
    <property type="entry name" value="DUF3605"/>
    <property type="match status" value="2"/>
</dbReference>
<dbReference type="GeneID" id="38779982"/>
<accession>A0A401GLL1</accession>
<dbReference type="STRING" id="139825.A0A401GLL1"/>